<evidence type="ECO:0000313" key="4">
    <source>
        <dbReference type="EMBL" id="MBC5632814.1"/>
    </source>
</evidence>
<feature type="domain" description="Resolvase/invertase-type recombinase catalytic" evidence="3">
    <location>
        <begin position="2"/>
        <end position="139"/>
    </location>
</feature>
<dbReference type="CDD" id="cd00338">
    <property type="entry name" value="Ser_Recombinase"/>
    <property type="match status" value="1"/>
</dbReference>
<dbReference type="Pfam" id="PF07508">
    <property type="entry name" value="Recombinase"/>
    <property type="match status" value="1"/>
</dbReference>
<dbReference type="InterPro" id="IPR011109">
    <property type="entry name" value="DNA_bind_recombinase_dom"/>
</dbReference>
<accession>A0ABR7DN02</accession>
<dbReference type="InterPro" id="IPR036162">
    <property type="entry name" value="Resolvase-like_N_sf"/>
</dbReference>
<dbReference type="Gene3D" id="3.40.50.1390">
    <property type="entry name" value="Resolvase, N-terminal catalytic domain"/>
    <property type="match status" value="1"/>
</dbReference>
<dbReference type="EMBL" id="JACOOJ010000011">
    <property type="protein sequence ID" value="MBC5632814.1"/>
    <property type="molecule type" value="Genomic_DNA"/>
</dbReference>
<dbReference type="SUPFAM" id="SSF53041">
    <property type="entry name" value="Resolvase-like"/>
    <property type="match status" value="1"/>
</dbReference>
<dbReference type="InterPro" id="IPR006119">
    <property type="entry name" value="Resolv_N"/>
</dbReference>
<dbReference type="Pfam" id="PF00239">
    <property type="entry name" value="Resolvase"/>
    <property type="match status" value="1"/>
</dbReference>
<evidence type="ECO:0000259" key="3">
    <source>
        <dbReference type="PROSITE" id="PS51736"/>
    </source>
</evidence>
<evidence type="ECO:0000313" key="5">
    <source>
        <dbReference type="Proteomes" id="UP000651475"/>
    </source>
</evidence>
<dbReference type="PROSITE" id="PS51736">
    <property type="entry name" value="RECOMBINASES_3"/>
    <property type="match status" value="1"/>
</dbReference>
<keyword evidence="1" id="KW-0238">DNA-binding</keyword>
<dbReference type="PANTHER" id="PTHR30461:SF2">
    <property type="entry name" value="SERINE RECOMBINASE PINE-RELATED"/>
    <property type="match status" value="1"/>
</dbReference>
<reference evidence="4 5" key="1">
    <citation type="submission" date="2020-08" db="EMBL/GenBank/DDBJ databases">
        <title>Genome public.</title>
        <authorList>
            <person name="Liu C."/>
            <person name="Sun Q."/>
        </authorList>
    </citation>
    <scope>NUCLEOTIDE SEQUENCE [LARGE SCALE GENOMIC DNA]</scope>
    <source>
        <strain evidence="4 5">NSJ-79</strain>
    </source>
</reference>
<protein>
    <submittedName>
        <fullName evidence="4">Recombinase family protein</fullName>
    </submittedName>
</protein>
<proteinExistence type="predicted"/>
<dbReference type="Proteomes" id="UP000651475">
    <property type="component" value="Unassembled WGS sequence"/>
</dbReference>
<comment type="caution">
    <text evidence="4">The sequence shown here is derived from an EMBL/GenBank/DDBJ whole genome shotgun (WGS) entry which is preliminary data.</text>
</comment>
<dbReference type="InterPro" id="IPR050639">
    <property type="entry name" value="SSR_resolvase"/>
</dbReference>
<name>A0ABR7DN02_9BACT</name>
<evidence type="ECO:0000256" key="2">
    <source>
        <dbReference type="ARBA" id="ARBA00023172"/>
    </source>
</evidence>
<dbReference type="PANTHER" id="PTHR30461">
    <property type="entry name" value="DNA-INVERTASE FROM LAMBDOID PROPHAGE"/>
    <property type="match status" value="1"/>
</dbReference>
<dbReference type="SMART" id="SM00857">
    <property type="entry name" value="Resolvase"/>
    <property type="match status" value="1"/>
</dbReference>
<keyword evidence="5" id="KW-1185">Reference proteome</keyword>
<organism evidence="4 5">
    <name type="scientific">Parabacteroides hominis</name>
    <dbReference type="NCBI Taxonomy" id="2763057"/>
    <lineage>
        <taxon>Bacteria</taxon>
        <taxon>Pseudomonadati</taxon>
        <taxon>Bacteroidota</taxon>
        <taxon>Bacteroidia</taxon>
        <taxon>Bacteroidales</taxon>
        <taxon>Tannerellaceae</taxon>
        <taxon>Parabacteroides</taxon>
    </lineage>
</organism>
<gene>
    <name evidence="4" type="ORF">H8S65_08550</name>
</gene>
<evidence type="ECO:0000256" key="1">
    <source>
        <dbReference type="ARBA" id="ARBA00023125"/>
    </source>
</evidence>
<keyword evidence="2" id="KW-0233">DNA recombination</keyword>
<dbReference type="RefSeq" id="WP_186929570.1">
    <property type="nucleotide sequence ID" value="NZ_JACOOJ010000011.1"/>
</dbReference>
<sequence>MKYVAYYRVSTNKQGRSGLGLEGQQKSVMNCLSQIPNCELVASFTEIESGKIDDRPQLNEALQLCKDNNYTLLIAKLDRLSRNVEFLFHIKNSGVDIHCVDLPQLNTLTLGIYATLAQHERELIGQRTKAALQAKKARGVKLGAPNATFTNIMRTNALEAIQKKAQSNENTIRAVEAIRMKLQETKNLSQIAAYLNEKHFQTAKGKAFRAEQVKRLIEKYEL</sequence>